<dbReference type="PROSITE" id="PS00622">
    <property type="entry name" value="HTH_LUXR_1"/>
    <property type="match status" value="1"/>
</dbReference>
<accession>A0A0Q2R3V4</accession>
<sequence length="90" mass="9358">LATRVRSLAARCGGATSPAIAAASFAPPFTAREREVAVLVARGLSNRQIAKAVSLSVRTVESHIYRASIKAGVSGRAALARLMRGAEEPN</sequence>
<dbReference type="InterPro" id="IPR036388">
    <property type="entry name" value="WH-like_DNA-bd_sf"/>
</dbReference>
<dbReference type="GO" id="GO:0003677">
    <property type="term" value="F:DNA binding"/>
    <property type="evidence" value="ECO:0007669"/>
    <property type="project" value="UniProtKB-KW"/>
</dbReference>
<dbReference type="RefSeq" id="WP_055578267.1">
    <property type="nucleotide sequence ID" value="NZ_LKTM01000157.1"/>
</dbReference>
<dbReference type="InterPro" id="IPR016032">
    <property type="entry name" value="Sig_transdc_resp-reg_C-effctor"/>
</dbReference>
<dbReference type="Proteomes" id="UP000051677">
    <property type="component" value="Unassembled WGS sequence"/>
</dbReference>
<keyword evidence="2" id="KW-0238">DNA-binding</keyword>
<reference evidence="6 7" key="1">
    <citation type="submission" date="2015-10" db="EMBL/GenBank/DDBJ databases">
        <title>Mycobacterium gordonae draft genome assembly.</title>
        <authorList>
            <person name="Ustinova V."/>
            <person name="Smirnova T."/>
            <person name="Blagodatskikh K."/>
            <person name="Varlamov D."/>
            <person name="Larionova E."/>
            <person name="Chernousova L."/>
        </authorList>
    </citation>
    <scope>NUCLEOTIDE SEQUENCE [LARGE SCALE GENOMIC DNA]</scope>
    <source>
        <strain evidence="6 7">CTRI 14-8773</strain>
    </source>
</reference>
<feature type="non-terminal residue" evidence="6">
    <location>
        <position position="1"/>
    </location>
</feature>
<evidence type="ECO:0000259" key="5">
    <source>
        <dbReference type="PROSITE" id="PS50043"/>
    </source>
</evidence>
<gene>
    <name evidence="6" type="ORF">AO501_17315</name>
</gene>
<dbReference type="Pfam" id="PF00196">
    <property type="entry name" value="GerE"/>
    <property type="match status" value="1"/>
</dbReference>
<organism evidence="6 7">
    <name type="scientific">Mycobacterium gordonae</name>
    <dbReference type="NCBI Taxonomy" id="1778"/>
    <lineage>
        <taxon>Bacteria</taxon>
        <taxon>Bacillati</taxon>
        <taxon>Actinomycetota</taxon>
        <taxon>Actinomycetes</taxon>
        <taxon>Mycobacteriales</taxon>
        <taxon>Mycobacteriaceae</taxon>
        <taxon>Mycobacterium</taxon>
    </lineage>
</organism>
<dbReference type="CDD" id="cd06170">
    <property type="entry name" value="LuxR_C_like"/>
    <property type="match status" value="1"/>
</dbReference>
<dbReference type="PANTHER" id="PTHR44688:SF16">
    <property type="entry name" value="DNA-BINDING TRANSCRIPTIONAL ACTIVATOR DEVR_DOSR"/>
    <property type="match status" value="1"/>
</dbReference>
<name>A0A0Q2R3V4_MYCGO</name>
<proteinExistence type="predicted"/>
<dbReference type="PANTHER" id="PTHR44688">
    <property type="entry name" value="DNA-BINDING TRANSCRIPTIONAL ACTIVATOR DEVR_DOSR"/>
    <property type="match status" value="1"/>
</dbReference>
<dbReference type="EMBL" id="LKTM01000157">
    <property type="protein sequence ID" value="KQH78798.1"/>
    <property type="molecule type" value="Genomic_DNA"/>
</dbReference>
<dbReference type="Gene3D" id="1.10.10.10">
    <property type="entry name" value="Winged helix-like DNA-binding domain superfamily/Winged helix DNA-binding domain"/>
    <property type="match status" value="1"/>
</dbReference>
<comment type="caution">
    <text evidence="6">The sequence shown here is derived from an EMBL/GenBank/DDBJ whole genome shotgun (WGS) entry which is preliminary data.</text>
</comment>
<evidence type="ECO:0000256" key="3">
    <source>
        <dbReference type="ARBA" id="ARBA00023163"/>
    </source>
</evidence>
<protein>
    <recommendedName>
        <fullName evidence="5">HTH luxR-type domain-containing protein</fullName>
    </recommendedName>
</protein>
<dbReference type="PROSITE" id="PS50043">
    <property type="entry name" value="HTH_LUXR_2"/>
    <property type="match status" value="1"/>
</dbReference>
<dbReference type="PRINTS" id="PR00038">
    <property type="entry name" value="HTHLUXR"/>
</dbReference>
<evidence type="ECO:0000256" key="1">
    <source>
        <dbReference type="ARBA" id="ARBA00023015"/>
    </source>
</evidence>
<evidence type="ECO:0000256" key="2">
    <source>
        <dbReference type="ARBA" id="ARBA00023125"/>
    </source>
</evidence>
<dbReference type="AlphaFoldDB" id="A0A0Q2R3V4"/>
<evidence type="ECO:0000313" key="6">
    <source>
        <dbReference type="EMBL" id="KQH78798.1"/>
    </source>
</evidence>
<keyword evidence="4" id="KW-0732">Signal</keyword>
<evidence type="ECO:0000313" key="7">
    <source>
        <dbReference type="Proteomes" id="UP000051677"/>
    </source>
</evidence>
<keyword evidence="3" id="KW-0804">Transcription</keyword>
<keyword evidence="1" id="KW-0805">Transcription regulation</keyword>
<feature type="domain" description="HTH luxR-type" evidence="5">
    <location>
        <begin position="22"/>
        <end position="87"/>
    </location>
</feature>
<dbReference type="SMART" id="SM00421">
    <property type="entry name" value="HTH_LUXR"/>
    <property type="match status" value="1"/>
</dbReference>
<feature type="chain" id="PRO_5006196034" description="HTH luxR-type domain-containing protein" evidence="4">
    <location>
        <begin position="22"/>
        <end position="90"/>
    </location>
</feature>
<dbReference type="GO" id="GO:0006355">
    <property type="term" value="P:regulation of DNA-templated transcription"/>
    <property type="evidence" value="ECO:0007669"/>
    <property type="project" value="InterPro"/>
</dbReference>
<evidence type="ECO:0000256" key="4">
    <source>
        <dbReference type="SAM" id="SignalP"/>
    </source>
</evidence>
<dbReference type="InterPro" id="IPR000792">
    <property type="entry name" value="Tscrpt_reg_LuxR_C"/>
</dbReference>
<feature type="signal peptide" evidence="4">
    <location>
        <begin position="1"/>
        <end position="21"/>
    </location>
</feature>
<dbReference type="SUPFAM" id="SSF46894">
    <property type="entry name" value="C-terminal effector domain of the bipartite response regulators"/>
    <property type="match status" value="1"/>
</dbReference>